<reference evidence="3" key="1">
    <citation type="submission" date="2023-06" db="EMBL/GenBank/DDBJ databases">
        <title>Conoideocrella luteorostrata (Hypocreales: Clavicipitaceae), a potential biocontrol fungus for elongate hemlock scale in United States Christmas tree production areas.</title>
        <authorList>
            <person name="Barrett H."/>
            <person name="Lovett B."/>
            <person name="Macias A.M."/>
            <person name="Stajich J.E."/>
            <person name="Kasson M.T."/>
        </authorList>
    </citation>
    <scope>NUCLEOTIDE SEQUENCE</scope>
    <source>
        <strain evidence="3">ARSEF 14590</strain>
    </source>
</reference>
<feature type="compositionally biased region" description="Basic residues" evidence="1">
    <location>
        <begin position="1169"/>
        <end position="1178"/>
    </location>
</feature>
<gene>
    <name evidence="3" type="ORF">QQS21_012564</name>
</gene>
<feature type="region of interest" description="Disordered" evidence="1">
    <location>
        <begin position="1149"/>
        <end position="1178"/>
    </location>
</feature>
<evidence type="ECO:0008006" key="5">
    <source>
        <dbReference type="Google" id="ProtNLM"/>
    </source>
</evidence>
<sequence>MALVLYVNVLLLGIIVVVVVVNLWVDGKSRWGQRHIFCQYDLADQELSSRKNLPFEVLFPNPPDGISDEDIQVDIIAVPGLGSNADWSWTWRDEARQINWLKDTDMLPAVVPKSRIMAYHYDSKWHSQAPKTRLQLCGEDLIRNLHSFRNAPRDRPIIFVGHSLGGNVIQHALLYADSEREFTYLPNLVTGLVFLGSPFRGSEMQRYASFAARIMFLAGSHTGIIDDLGYDSPATTDKLHSFCRLRERMCIPVSCFFELYATNYGKRISIPLPFEGIVVPETSACISGCNRFPLQTNHLKLNKFSGPRDRSFLNVSEEIFKMFDSSKQVRNHGGKFSTEFHFTVPFGRNKDFTGREHVLTQILERIHPSGEANNCQRTAIEGLGGVGKTQVALEAAFRVYNGYSKCSVFWVPAVDAASFENAYRDIGRRLKIDRIDEDDEDIKSLVKSALSRDSASNWLLVVDNADDTELLYGSKTADGSIKAPPLAQFLPTGRNGSILFTTRNRKLGQAAAYMNENQISTAKYCEIYESSDVNTISLLSKDFDDEGRYEQMKNPVTTTWLISFHHILRHDPLAADYLRFMSFLAPEGIPKCVLPPNEEMNTTEAIGTLKAYAFVSERMEPDVYDIHRLVGLSTLNWLTQNRERKPWATKVLSRLESIFPFPELENSNVWMKYLPHSQRALRFLSDADVEYSTRLNILSCTAGSLQILGKYEMAEHIYRQILELNEMVLGKEGSDTLSTQNNLAIILDNQGKHAEAELQHRQTLNLREKTLGQAHQDTLSSMNNLASSIDNQGKHAEAEQIHRHTLEKREETLGKEHPDTLSSMNNLATTLDHQGKYLEAEQMHRQTLKSMEKALGKEHPSTLASMNNLAASLSNRGKYQEAEQIYRHTLDFREKFGGKEHVHTLSAMHNLATTLDNQGRHAEAEQIHKQTLNLRGKILGLEHQDTLHSMNNLAASLDNQGKHTEAERIHRCTLETRQNIFGKEHPTTLASMNNLAATLRDQGKNTEAEQTYRQTIKIMENTLGRKHPATLASTSNLATTLDIQGQHAEAEQLHRQTLRLKEEVLGHEHPATLSSINNLANALNNQGSHMQAEQMYRRASALMEKVLGKEHPATLRCKCNLASVISHQDNQIERDQMFSQTVEGLERALGKEHPDMLLGPHGSRTMPERRRRRKYPQP</sequence>
<comment type="caution">
    <text evidence="3">The sequence shown here is derived from an EMBL/GenBank/DDBJ whole genome shotgun (WGS) entry which is preliminary data.</text>
</comment>
<keyword evidence="2" id="KW-1133">Transmembrane helix</keyword>
<dbReference type="PRINTS" id="PR00381">
    <property type="entry name" value="KINESINLIGHT"/>
</dbReference>
<dbReference type="Pfam" id="PF13374">
    <property type="entry name" value="TPR_10"/>
    <property type="match status" value="3"/>
</dbReference>
<dbReference type="InterPro" id="IPR011990">
    <property type="entry name" value="TPR-like_helical_dom_sf"/>
</dbReference>
<keyword evidence="4" id="KW-1185">Reference proteome</keyword>
<dbReference type="Gene3D" id="1.25.40.10">
    <property type="entry name" value="Tetratricopeptide repeat domain"/>
    <property type="match status" value="3"/>
</dbReference>
<evidence type="ECO:0000313" key="4">
    <source>
        <dbReference type="Proteomes" id="UP001251528"/>
    </source>
</evidence>
<feature type="transmembrane region" description="Helical" evidence="2">
    <location>
        <begin position="6"/>
        <end position="25"/>
    </location>
</feature>
<dbReference type="InterPro" id="IPR027417">
    <property type="entry name" value="P-loop_NTPase"/>
</dbReference>
<dbReference type="AlphaFoldDB" id="A0AAJ0CD95"/>
<keyword evidence="2" id="KW-0812">Transmembrane</keyword>
<dbReference type="PANTHER" id="PTHR46082:SF6">
    <property type="entry name" value="AAA+ ATPASE DOMAIN-CONTAINING PROTEIN-RELATED"/>
    <property type="match status" value="1"/>
</dbReference>
<evidence type="ECO:0000256" key="2">
    <source>
        <dbReference type="SAM" id="Phobius"/>
    </source>
</evidence>
<dbReference type="Gene3D" id="3.40.50.1820">
    <property type="entry name" value="alpha/beta hydrolase"/>
    <property type="match status" value="1"/>
</dbReference>
<dbReference type="SMART" id="SM00028">
    <property type="entry name" value="TPR"/>
    <property type="match status" value="10"/>
</dbReference>
<organism evidence="3 4">
    <name type="scientific">Conoideocrella luteorostrata</name>
    <dbReference type="NCBI Taxonomy" id="1105319"/>
    <lineage>
        <taxon>Eukaryota</taxon>
        <taxon>Fungi</taxon>
        <taxon>Dikarya</taxon>
        <taxon>Ascomycota</taxon>
        <taxon>Pezizomycotina</taxon>
        <taxon>Sordariomycetes</taxon>
        <taxon>Hypocreomycetidae</taxon>
        <taxon>Hypocreales</taxon>
        <taxon>Clavicipitaceae</taxon>
        <taxon>Conoideocrella</taxon>
    </lineage>
</organism>
<dbReference type="InterPro" id="IPR053137">
    <property type="entry name" value="NLR-like"/>
</dbReference>
<dbReference type="Pfam" id="PF13424">
    <property type="entry name" value="TPR_12"/>
    <property type="match status" value="4"/>
</dbReference>
<dbReference type="InterPro" id="IPR019734">
    <property type="entry name" value="TPR_rpt"/>
</dbReference>
<dbReference type="SUPFAM" id="SSF53474">
    <property type="entry name" value="alpha/beta-Hydrolases"/>
    <property type="match status" value="1"/>
</dbReference>
<dbReference type="InterPro" id="IPR029058">
    <property type="entry name" value="AB_hydrolase_fold"/>
</dbReference>
<protein>
    <recommendedName>
        <fullName evidence="5">Kinesin light chain</fullName>
    </recommendedName>
</protein>
<proteinExistence type="predicted"/>
<dbReference type="Gene3D" id="3.40.50.300">
    <property type="entry name" value="P-loop containing nucleotide triphosphate hydrolases"/>
    <property type="match status" value="1"/>
</dbReference>
<evidence type="ECO:0000313" key="3">
    <source>
        <dbReference type="EMBL" id="KAK2589758.1"/>
    </source>
</evidence>
<evidence type="ECO:0000256" key="1">
    <source>
        <dbReference type="SAM" id="MobiDB-lite"/>
    </source>
</evidence>
<dbReference type="SUPFAM" id="SSF52540">
    <property type="entry name" value="P-loop containing nucleoside triphosphate hydrolases"/>
    <property type="match status" value="1"/>
</dbReference>
<keyword evidence="2" id="KW-0472">Membrane</keyword>
<accession>A0AAJ0CD95</accession>
<dbReference type="SUPFAM" id="SSF48452">
    <property type="entry name" value="TPR-like"/>
    <property type="match status" value="4"/>
</dbReference>
<dbReference type="EMBL" id="JASWJB010000560">
    <property type="protein sequence ID" value="KAK2589758.1"/>
    <property type="molecule type" value="Genomic_DNA"/>
</dbReference>
<dbReference type="PANTHER" id="PTHR46082">
    <property type="entry name" value="ATP/GTP-BINDING PROTEIN-RELATED"/>
    <property type="match status" value="1"/>
</dbReference>
<name>A0AAJ0CD95_9HYPO</name>
<dbReference type="Proteomes" id="UP001251528">
    <property type="component" value="Unassembled WGS sequence"/>
</dbReference>